<dbReference type="Proteomes" id="UP000237640">
    <property type="component" value="Unassembled WGS sequence"/>
</dbReference>
<keyword evidence="3" id="KW-1185">Reference proteome</keyword>
<protein>
    <submittedName>
        <fullName evidence="2">Lanthionine synthetase-like protein</fullName>
    </submittedName>
</protein>
<evidence type="ECO:0000313" key="3">
    <source>
        <dbReference type="Proteomes" id="UP000237640"/>
    </source>
</evidence>
<dbReference type="OrthoDB" id="6313827at2"/>
<dbReference type="SUPFAM" id="SSF158745">
    <property type="entry name" value="LanC-like"/>
    <property type="match status" value="1"/>
</dbReference>
<sequence>MIFEGKLLKKLEEISIVSESRYQELADNLGVLSGLPGIALFHFYYAKLLNDNSQADLGISIISECIEKINDGYNYPSFCNGLAGFAWTIEHLYENEFIDLDTDDFLTSLDDFLYAQMISDFQSGNYDFLHGALGYVFYFFTRFKNTKNNNLKSRYFDFLKNSINKTREISSSTVSGLKWNYPKELGNHIDCSFGLSHGMTSIINILLRLNEFPGFQETTKDLIQKGVRFILETENNNTPGNSLFPHSTSKNEPYDYNGRVAWCYGDLGIGLTLEKMNQIMGCNDENNLALRIFNHSAARRAASDTLVSDAGFCHGSFGNAQIFKRVSQLYPNLGFEDTYEFWMQDGISKAVHSDGYAGFKQLMGNPPQWEPLLSILEGVNGIGLVMVDYLSSENNTWDECLLIS</sequence>
<evidence type="ECO:0000313" key="2">
    <source>
        <dbReference type="EMBL" id="PRX57538.1"/>
    </source>
</evidence>
<dbReference type="PRINTS" id="PR01955">
    <property type="entry name" value="LANCFRANKIA"/>
</dbReference>
<feature type="binding site" evidence="1">
    <location>
        <position position="314"/>
    </location>
    <ligand>
        <name>Zn(2+)</name>
        <dbReference type="ChEBI" id="CHEBI:29105"/>
    </ligand>
</feature>
<dbReference type="SMART" id="SM01260">
    <property type="entry name" value="LANC_like"/>
    <property type="match status" value="1"/>
</dbReference>
<dbReference type="AlphaFoldDB" id="A0A2T0MIX2"/>
<dbReference type="CDD" id="cd04793">
    <property type="entry name" value="LanC"/>
    <property type="match status" value="1"/>
</dbReference>
<dbReference type="GO" id="GO:0005886">
    <property type="term" value="C:plasma membrane"/>
    <property type="evidence" value="ECO:0007669"/>
    <property type="project" value="TreeGrafter"/>
</dbReference>
<dbReference type="GO" id="GO:0031179">
    <property type="term" value="P:peptide modification"/>
    <property type="evidence" value="ECO:0007669"/>
    <property type="project" value="InterPro"/>
</dbReference>
<feature type="binding site" evidence="1">
    <location>
        <position position="313"/>
    </location>
    <ligand>
        <name>Zn(2+)</name>
        <dbReference type="ChEBI" id="CHEBI:29105"/>
    </ligand>
</feature>
<dbReference type="RefSeq" id="WP_106144424.1">
    <property type="nucleotide sequence ID" value="NZ_PVYX01000001.1"/>
</dbReference>
<dbReference type="PANTHER" id="PTHR12736">
    <property type="entry name" value="LANC-LIKE PROTEIN"/>
    <property type="match status" value="1"/>
</dbReference>
<organism evidence="2 3">
    <name type="scientific">Flagellimonas meridianipacifica</name>
    <dbReference type="NCBI Taxonomy" id="1080225"/>
    <lineage>
        <taxon>Bacteria</taxon>
        <taxon>Pseudomonadati</taxon>
        <taxon>Bacteroidota</taxon>
        <taxon>Flavobacteriia</taxon>
        <taxon>Flavobacteriales</taxon>
        <taxon>Flavobacteriaceae</taxon>
        <taxon>Flagellimonas</taxon>
    </lineage>
</organism>
<dbReference type="PRINTS" id="PR01950">
    <property type="entry name" value="LANCSUPER"/>
</dbReference>
<dbReference type="InterPro" id="IPR033889">
    <property type="entry name" value="LanC"/>
</dbReference>
<dbReference type="GO" id="GO:0046872">
    <property type="term" value="F:metal ion binding"/>
    <property type="evidence" value="ECO:0007669"/>
    <property type="project" value="UniProtKB-KW"/>
</dbReference>
<dbReference type="EMBL" id="PVYX01000001">
    <property type="protein sequence ID" value="PRX57538.1"/>
    <property type="molecule type" value="Genomic_DNA"/>
</dbReference>
<keyword evidence="1" id="KW-0479">Metal-binding</keyword>
<evidence type="ECO:0000256" key="1">
    <source>
        <dbReference type="PIRSR" id="PIRSR607822-1"/>
    </source>
</evidence>
<dbReference type="Pfam" id="PF05147">
    <property type="entry name" value="LANC_like"/>
    <property type="match status" value="1"/>
</dbReference>
<comment type="caution">
    <text evidence="2">The sequence shown here is derived from an EMBL/GenBank/DDBJ whole genome shotgun (WGS) entry which is preliminary data.</text>
</comment>
<proteinExistence type="predicted"/>
<dbReference type="InterPro" id="IPR007822">
    <property type="entry name" value="LANC-like"/>
</dbReference>
<feature type="binding site" evidence="1">
    <location>
        <position position="263"/>
    </location>
    <ligand>
        <name>Zn(2+)</name>
        <dbReference type="ChEBI" id="CHEBI:29105"/>
    </ligand>
</feature>
<dbReference type="PANTHER" id="PTHR12736:SF7">
    <property type="entry name" value="LANC-LIKE PROTEIN 3"/>
    <property type="match status" value="1"/>
</dbReference>
<reference evidence="2 3" key="1">
    <citation type="submission" date="2018-03" db="EMBL/GenBank/DDBJ databases">
        <title>Genomic Encyclopedia of Archaeal and Bacterial Type Strains, Phase II (KMG-II): from individual species to whole genera.</title>
        <authorList>
            <person name="Goeker M."/>
        </authorList>
    </citation>
    <scope>NUCLEOTIDE SEQUENCE [LARGE SCALE GENOMIC DNA]</scope>
    <source>
        <strain evidence="2 3">DSM 25027</strain>
    </source>
</reference>
<gene>
    <name evidence="2" type="ORF">CLV81_1544</name>
</gene>
<name>A0A2T0MIX2_9FLAO</name>
<accession>A0A2T0MIX2</accession>
<dbReference type="Gene3D" id="1.50.10.20">
    <property type="match status" value="1"/>
</dbReference>
<keyword evidence="1" id="KW-0862">Zinc</keyword>